<dbReference type="AlphaFoldDB" id="A0A8X6N6Q8"/>
<evidence type="ECO:0000313" key="1">
    <source>
        <dbReference type="EMBL" id="GFS96937.1"/>
    </source>
</evidence>
<organism evidence="1 2">
    <name type="scientific">Nephila pilipes</name>
    <name type="common">Giant wood spider</name>
    <name type="synonym">Nephila maculata</name>
    <dbReference type="NCBI Taxonomy" id="299642"/>
    <lineage>
        <taxon>Eukaryota</taxon>
        <taxon>Metazoa</taxon>
        <taxon>Ecdysozoa</taxon>
        <taxon>Arthropoda</taxon>
        <taxon>Chelicerata</taxon>
        <taxon>Arachnida</taxon>
        <taxon>Araneae</taxon>
        <taxon>Araneomorphae</taxon>
        <taxon>Entelegynae</taxon>
        <taxon>Araneoidea</taxon>
        <taxon>Nephilidae</taxon>
        <taxon>Nephila</taxon>
    </lineage>
</organism>
<accession>A0A8X6N6Q8</accession>
<dbReference type="EMBL" id="BMAW01100819">
    <property type="protein sequence ID" value="GFS96937.1"/>
    <property type="molecule type" value="Genomic_DNA"/>
</dbReference>
<proteinExistence type="predicted"/>
<name>A0A8X6N6Q8_NEPPI</name>
<sequence>MTFISQIQSNLLEKIKEIAFYKGEDPNYAKELLKYKEKQARVQDCQTPGQPIRKGGTTLQEQNRCKALIGSPPSHLASTPTLPSLRTIPARTLLLHVHQFERKSQNYTFHI</sequence>
<keyword evidence="2" id="KW-1185">Reference proteome</keyword>
<dbReference type="Proteomes" id="UP000887013">
    <property type="component" value="Unassembled WGS sequence"/>
</dbReference>
<comment type="caution">
    <text evidence="1">The sequence shown here is derived from an EMBL/GenBank/DDBJ whole genome shotgun (WGS) entry which is preliminary data.</text>
</comment>
<protein>
    <submittedName>
        <fullName evidence="1">Uncharacterized protein</fullName>
    </submittedName>
</protein>
<evidence type="ECO:0000313" key="2">
    <source>
        <dbReference type="Proteomes" id="UP000887013"/>
    </source>
</evidence>
<reference evidence="1" key="1">
    <citation type="submission" date="2020-08" db="EMBL/GenBank/DDBJ databases">
        <title>Multicomponent nature underlies the extraordinary mechanical properties of spider dragline silk.</title>
        <authorList>
            <person name="Kono N."/>
            <person name="Nakamura H."/>
            <person name="Mori M."/>
            <person name="Yoshida Y."/>
            <person name="Ohtoshi R."/>
            <person name="Malay A.D."/>
            <person name="Moran D.A.P."/>
            <person name="Tomita M."/>
            <person name="Numata K."/>
            <person name="Arakawa K."/>
        </authorList>
    </citation>
    <scope>NUCLEOTIDE SEQUENCE</scope>
</reference>
<gene>
    <name evidence="1" type="ORF">NPIL_481431</name>
</gene>